<proteinExistence type="inferred from homology"/>
<comment type="caution">
    <text evidence="4">The sequence shown here is derived from an EMBL/GenBank/DDBJ whole genome shotgun (WGS) entry which is preliminary data.</text>
</comment>
<evidence type="ECO:0000256" key="3">
    <source>
        <dbReference type="SAM" id="MobiDB-lite"/>
    </source>
</evidence>
<dbReference type="InterPro" id="IPR020904">
    <property type="entry name" value="Sc_DH/Rdtase_CS"/>
</dbReference>
<dbReference type="InterPro" id="IPR002347">
    <property type="entry name" value="SDR_fam"/>
</dbReference>
<protein>
    <recommendedName>
        <fullName evidence="6">SDR family NAD(P)-dependent oxidoreductase</fullName>
    </recommendedName>
</protein>
<dbReference type="CDD" id="cd05233">
    <property type="entry name" value="SDR_c"/>
    <property type="match status" value="1"/>
</dbReference>
<sequence length="312" mass="32987">MIQRHRIRQRHTPSPQTPWRDIPPRQLAPSRIRAYSCSSGHGSARWVRETIPRVSERPCQYCRHEDEHAMPNATKFPNALVVITGAGRPSQLGETLAAHFAATGFSLALIGRTLDEAQARTAELTASPSGQRFTAHAADLASPAAAESVAAEVLLAHKTSRVHAVVCVAGGFGATGPLDEADPDAWHQQFAINVDTAFATTRAFLPALREAKGSLVYFGSASALPGGSPKGLAAYAAAKSGVLALMRTVALDEKAHGVRANAVAPTAIRTATNLADMGDKTFYVERESVADVVAFLVSPAARNITGQVITLA</sequence>
<evidence type="ECO:0000256" key="1">
    <source>
        <dbReference type="ARBA" id="ARBA00006484"/>
    </source>
</evidence>
<name>A0A3D4V4C1_9BACT</name>
<dbReference type="EMBL" id="DPIY01000001">
    <property type="protein sequence ID" value="HCT55634.1"/>
    <property type="molecule type" value="Genomic_DNA"/>
</dbReference>
<feature type="compositionally biased region" description="Basic residues" evidence="3">
    <location>
        <begin position="1"/>
        <end position="11"/>
    </location>
</feature>
<reference evidence="4 5" key="1">
    <citation type="journal article" date="2018" name="Nat. Biotechnol.">
        <title>A standardized bacterial taxonomy based on genome phylogeny substantially revises the tree of life.</title>
        <authorList>
            <person name="Parks D.H."/>
            <person name="Chuvochina M."/>
            <person name="Waite D.W."/>
            <person name="Rinke C."/>
            <person name="Skarshewski A."/>
            <person name="Chaumeil P.A."/>
            <person name="Hugenholtz P."/>
        </authorList>
    </citation>
    <scope>NUCLEOTIDE SEQUENCE [LARGE SCALE GENOMIC DNA]</scope>
    <source>
        <strain evidence="4">UBA8844</strain>
    </source>
</reference>
<dbReference type="Pfam" id="PF13561">
    <property type="entry name" value="adh_short_C2"/>
    <property type="match status" value="1"/>
</dbReference>
<comment type="similarity">
    <text evidence="1">Belongs to the short-chain dehydrogenases/reductases (SDR) family.</text>
</comment>
<evidence type="ECO:0000313" key="5">
    <source>
        <dbReference type="Proteomes" id="UP000264071"/>
    </source>
</evidence>
<dbReference type="PROSITE" id="PS00061">
    <property type="entry name" value="ADH_SHORT"/>
    <property type="match status" value="1"/>
</dbReference>
<dbReference type="Proteomes" id="UP000264071">
    <property type="component" value="Unassembled WGS sequence"/>
</dbReference>
<dbReference type="GO" id="GO:0016616">
    <property type="term" value="F:oxidoreductase activity, acting on the CH-OH group of donors, NAD or NADP as acceptor"/>
    <property type="evidence" value="ECO:0007669"/>
    <property type="project" value="TreeGrafter"/>
</dbReference>
<dbReference type="Gene3D" id="3.40.50.720">
    <property type="entry name" value="NAD(P)-binding Rossmann-like Domain"/>
    <property type="match status" value="1"/>
</dbReference>
<keyword evidence="2" id="KW-0560">Oxidoreductase</keyword>
<dbReference type="PRINTS" id="PR00081">
    <property type="entry name" value="GDHRDH"/>
</dbReference>
<evidence type="ECO:0000313" key="4">
    <source>
        <dbReference type="EMBL" id="HCT55634.1"/>
    </source>
</evidence>
<evidence type="ECO:0008006" key="6">
    <source>
        <dbReference type="Google" id="ProtNLM"/>
    </source>
</evidence>
<gene>
    <name evidence="4" type="ORF">DGD08_00325</name>
</gene>
<evidence type="ECO:0000256" key="2">
    <source>
        <dbReference type="ARBA" id="ARBA00023002"/>
    </source>
</evidence>
<dbReference type="InterPro" id="IPR036291">
    <property type="entry name" value="NAD(P)-bd_dom_sf"/>
</dbReference>
<dbReference type="SUPFAM" id="SSF51735">
    <property type="entry name" value="NAD(P)-binding Rossmann-fold domains"/>
    <property type="match status" value="1"/>
</dbReference>
<dbReference type="PANTHER" id="PTHR42760">
    <property type="entry name" value="SHORT-CHAIN DEHYDROGENASES/REDUCTASES FAMILY MEMBER"/>
    <property type="match status" value="1"/>
</dbReference>
<organism evidence="4 5">
    <name type="scientific">Gemmatimonas aurantiaca</name>
    <dbReference type="NCBI Taxonomy" id="173480"/>
    <lineage>
        <taxon>Bacteria</taxon>
        <taxon>Pseudomonadati</taxon>
        <taxon>Gemmatimonadota</taxon>
        <taxon>Gemmatimonadia</taxon>
        <taxon>Gemmatimonadales</taxon>
        <taxon>Gemmatimonadaceae</taxon>
        <taxon>Gemmatimonas</taxon>
    </lineage>
</organism>
<feature type="region of interest" description="Disordered" evidence="3">
    <location>
        <begin position="1"/>
        <end position="24"/>
    </location>
</feature>
<dbReference type="AlphaFoldDB" id="A0A3D4V4C1"/>
<accession>A0A3D4V4C1</accession>
<dbReference type="PANTHER" id="PTHR42760:SF133">
    <property type="entry name" value="3-OXOACYL-[ACYL-CARRIER-PROTEIN] REDUCTASE"/>
    <property type="match status" value="1"/>
</dbReference>